<proteinExistence type="predicted"/>
<dbReference type="AlphaFoldDB" id="A0A212JRA4"/>
<protein>
    <submittedName>
        <fullName evidence="1">Uncharacterized protein</fullName>
    </submittedName>
</protein>
<sequence>MFVITKNLKYDRFPTMPITAHQVQGFNLSSFRKRTPLTVTCKLNEIIGETSRILKEVYLYNQS</sequence>
<evidence type="ECO:0000313" key="1">
    <source>
        <dbReference type="EMBL" id="SBW01960.1"/>
    </source>
</evidence>
<dbReference type="EMBL" id="FLUM01000003">
    <property type="protein sequence ID" value="SBW01960.1"/>
    <property type="molecule type" value="Genomic_DNA"/>
</dbReference>
<gene>
    <name evidence="1" type="ORF">KL86DYS1_30142</name>
</gene>
<name>A0A212JRA4_9BACT</name>
<accession>A0A212JRA4</accession>
<reference evidence="1" key="1">
    <citation type="submission" date="2016-04" db="EMBL/GenBank/DDBJ databases">
        <authorList>
            <person name="Evans L.H."/>
            <person name="Alamgir A."/>
            <person name="Owens N."/>
            <person name="Weber N.D."/>
            <person name="Virtaneva K."/>
            <person name="Barbian K."/>
            <person name="Babar A."/>
            <person name="Rosenke K."/>
        </authorList>
    </citation>
    <scope>NUCLEOTIDE SEQUENCE</scope>
    <source>
        <strain evidence="1">86-1</strain>
    </source>
</reference>
<organism evidence="1">
    <name type="scientific">uncultured Dysgonomonas sp</name>
    <dbReference type="NCBI Taxonomy" id="206096"/>
    <lineage>
        <taxon>Bacteria</taxon>
        <taxon>Pseudomonadati</taxon>
        <taxon>Bacteroidota</taxon>
        <taxon>Bacteroidia</taxon>
        <taxon>Bacteroidales</taxon>
        <taxon>Dysgonomonadaceae</taxon>
        <taxon>Dysgonomonas</taxon>
        <taxon>environmental samples</taxon>
    </lineage>
</organism>